<reference evidence="2 3" key="1">
    <citation type="submission" date="2021-02" db="EMBL/GenBank/DDBJ databases">
        <title>Niveibacterium changnyeongensis HC41.</title>
        <authorList>
            <person name="Kang M."/>
        </authorList>
    </citation>
    <scope>NUCLEOTIDE SEQUENCE [LARGE SCALE GENOMIC DNA]</scope>
    <source>
        <strain evidence="2 3">HC41</strain>
    </source>
</reference>
<protein>
    <submittedName>
        <fullName evidence="2">DUF2905 family protein</fullName>
    </submittedName>
</protein>
<gene>
    <name evidence="2" type="ORF">JY500_21045</name>
</gene>
<dbReference type="EMBL" id="CP071060">
    <property type="protein sequence ID" value="QSI76902.1"/>
    <property type="molecule type" value="Genomic_DNA"/>
</dbReference>
<name>A0ABX7M570_9RHOO</name>
<organism evidence="2 3">
    <name type="scientific">Niveibacterium microcysteis</name>
    <dbReference type="NCBI Taxonomy" id="2811415"/>
    <lineage>
        <taxon>Bacteria</taxon>
        <taxon>Pseudomonadati</taxon>
        <taxon>Pseudomonadota</taxon>
        <taxon>Betaproteobacteria</taxon>
        <taxon>Rhodocyclales</taxon>
        <taxon>Rhodocyclaceae</taxon>
        <taxon>Niveibacterium</taxon>
    </lineage>
</organism>
<dbReference type="RefSeq" id="WP_206254492.1">
    <property type="nucleotide sequence ID" value="NZ_CP071060.1"/>
</dbReference>
<keyword evidence="1" id="KW-0812">Transmembrane</keyword>
<feature type="transmembrane region" description="Helical" evidence="1">
    <location>
        <begin position="43"/>
        <end position="61"/>
    </location>
</feature>
<dbReference type="Proteomes" id="UP000663570">
    <property type="component" value="Chromosome"/>
</dbReference>
<dbReference type="Pfam" id="PF11146">
    <property type="entry name" value="DUF2905"/>
    <property type="match status" value="1"/>
</dbReference>
<evidence type="ECO:0000313" key="2">
    <source>
        <dbReference type="EMBL" id="QSI76902.1"/>
    </source>
</evidence>
<keyword evidence="3" id="KW-1185">Reference proteome</keyword>
<dbReference type="InterPro" id="IPR021320">
    <property type="entry name" value="DUF2905"/>
</dbReference>
<keyword evidence="1" id="KW-1133">Transmembrane helix</keyword>
<evidence type="ECO:0000256" key="1">
    <source>
        <dbReference type="SAM" id="Phobius"/>
    </source>
</evidence>
<keyword evidence="1" id="KW-0472">Membrane</keyword>
<accession>A0ABX7M570</accession>
<evidence type="ECO:0000313" key="3">
    <source>
        <dbReference type="Proteomes" id="UP000663570"/>
    </source>
</evidence>
<sequence length="64" mass="7289">MIKWLLVIVLLALASGIFDSWLRARFPHGLPGDLRLRLGRREIRIALGMTVLLSILATLLLRRL</sequence>
<proteinExistence type="predicted"/>